<comment type="caution">
    <text evidence="8">The sequence shown here is derived from an EMBL/GenBank/DDBJ whole genome shotgun (WGS) entry which is preliminary data.</text>
</comment>
<dbReference type="GO" id="GO:0005524">
    <property type="term" value="F:ATP binding"/>
    <property type="evidence" value="ECO:0007669"/>
    <property type="project" value="UniProtKB-KW"/>
</dbReference>
<evidence type="ECO:0000313" key="8">
    <source>
        <dbReference type="EMBL" id="KAF9594668.1"/>
    </source>
</evidence>
<keyword evidence="9" id="KW-1185">Reference proteome</keyword>
<dbReference type="Proteomes" id="UP000631114">
    <property type="component" value="Unassembled WGS sequence"/>
</dbReference>
<keyword evidence="5" id="KW-0648">Protein biosynthesis</keyword>
<dbReference type="InterPro" id="IPR036526">
    <property type="entry name" value="C-N_Hydrolase_sf"/>
</dbReference>
<keyword evidence="4 5" id="KW-0030">Aminoacyl-tRNA synthetase</keyword>
<dbReference type="InterPro" id="IPR000924">
    <property type="entry name" value="Glu/Gln-tRNA-synth"/>
</dbReference>
<dbReference type="InterPro" id="IPR049940">
    <property type="entry name" value="GluQ/Sye"/>
</dbReference>
<keyword evidence="3 5" id="KW-0067">ATP-binding</keyword>
<dbReference type="Pfam" id="PF00749">
    <property type="entry name" value="tRNA-synt_1c"/>
    <property type="match status" value="1"/>
</dbReference>
<evidence type="ECO:0000256" key="1">
    <source>
        <dbReference type="ARBA" id="ARBA00022598"/>
    </source>
</evidence>
<evidence type="ECO:0000256" key="4">
    <source>
        <dbReference type="ARBA" id="ARBA00023146"/>
    </source>
</evidence>
<feature type="region of interest" description="Disordered" evidence="6">
    <location>
        <begin position="114"/>
        <end position="134"/>
    </location>
</feature>
<reference evidence="8 9" key="1">
    <citation type="submission" date="2020-10" db="EMBL/GenBank/DDBJ databases">
        <title>The Coptis chinensis genome and diversification of protoberbering-type alkaloids.</title>
        <authorList>
            <person name="Wang B."/>
            <person name="Shu S."/>
            <person name="Song C."/>
            <person name="Liu Y."/>
        </authorList>
    </citation>
    <scope>NUCLEOTIDE SEQUENCE [LARGE SCALE GENOMIC DNA]</scope>
    <source>
        <strain evidence="8">HL-2020</strain>
        <tissue evidence="8">Leaf</tissue>
    </source>
</reference>
<dbReference type="PANTHER" id="PTHR43311:SF2">
    <property type="entry name" value="GLUTAMATE--TRNA LIGASE, MITOCHONDRIAL-RELATED"/>
    <property type="match status" value="1"/>
</dbReference>
<dbReference type="Gene3D" id="3.40.50.620">
    <property type="entry name" value="HUPs"/>
    <property type="match status" value="1"/>
</dbReference>
<dbReference type="GO" id="GO:0005739">
    <property type="term" value="C:mitochondrion"/>
    <property type="evidence" value="ECO:0007669"/>
    <property type="project" value="TreeGrafter"/>
</dbReference>
<comment type="similarity">
    <text evidence="5">Belongs to the class-I aminoacyl-tRNA synthetase family.</text>
</comment>
<dbReference type="AlphaFoldDB" id="A0A835LGH1"/>
<dbReference type="GO" id="GO:0004818">
    <property type="term" value="F:glutamate-tRNA ligase activity"/>
    <property type="evidence" value="ECO:0007669"/>
    <property type="project" value="TreeGrafter"/>
</dbReference>
<feature type="domain" description="Glutamyl/glutaminyl-tRNA synthetase class Ib catalytic" evidence="7">
    <location>
        <begin position="171"/>
        <end position="283"/>
    </location>
</feature>
<dbReference type="InterPro" id="IPR020058">
    <property type="entry name" value="Glu/Gln-tRNA-synth_Ib_cat-dom"/>
</dbReference>
<gene>
    <name evidence="8" type="ORF">IFM89_034351</name>
</gene>
<accession>A0A835LGH1</accession>
<sequence>MGKKRRRKKTAYANEKGKETWVSKVPQVKDSNKFGVLADLADVYADESNISTTKSSSPMVEKAAKSTEVEVVEVINVVGNLVVENEQVAQASAGKSLCQDGTENFVDGALEDVEYGTDNEGSGSKDEVSSGSEPEYADALNAPVETLVPTRWSAKNEAIANLAENLRNPKEVQVRYAPSPTSNLHVGGAGTALFNYLFAKSKGGKFILRIEHTDLERSTKESENVVLQDLSWLGLDWDEGPDIGGDYGPYRQSERNSLYNHYTEKLLDYSHVYRCFCSNEILTMTHLQVFSLSFYPNLVLNLLQIKEKQAGATFRLGPELEITGYGCEDHFLELETVHHSWECLKEILVGDWTGGILCSIGMPVINGRVAAEVCEELFVPVPPHTKFSLNCVQAFMNASGSHHQLRKLDIRLSPFRMICDRYS</sequence>
<dbReference type="Gene3D" id="3.60.110.10">
    <property type="entry name" value="Carbon-nitrogen hydrolase"/>
    <property type="match status" value="1"/>
</dbReference>
<dbReference type="EMBL" id="JADFTS010000008">
    <property type="protein sequence ID" value="KAF9594668.1"/>
    <property type="molecule type" value="Genomic_DNA"/>
</dbReference>
<evidence type="ECO:0000256" key="5">
    <source>
        <dbReference type="RuleBase" id="RU363037"/>
    </source>
</evidence>
<keyword evidence="1 5" id="KW-0436">Ligase</keyword>
<proteinExistence type="inferred from homology"/>
<evidence type="ECO:0000256" key="3">
    <source>
        <dbReference type="ARBA" id="ARBA00022840"/>
    </source>
</evidence>
<dbReference type="OrthoDB" id="2020662at2759"/>
<dbReference type="SUPFAM" id="SSF56317">
    <property type="entry name" value="Carbon-nitrogen hydrolase"/>
    <property type="match status" value="1"/>
</dbReference>
<evidence type="ECO:0000259" key="7">
    <source>
        <dbReference type="Pfam" id="PF00749"/>
    </source>
</evidence>
<evidence type="ECO:0000256" key="6">
    <source>
        <dbReference type="SAM" id="MobiDB-lite"/>
    </source>
</evidence>
<organism evidence="8 9">
    <name type="scientific">Coptis chinensis</name>
    <dbReference type="NCBI Taxonomy" id="261450"/>
    <lineage>
        <taxon>Eukaryota</taxon>
        <taxon>Viridiplantae</taxon>
        <taxon>Streptophyta</taxon>
        <taxon>Embryophyta</taxon>
        <taxon>Tracheophyta</taxon>
        <taxon>Spermatophyta</taxon>
        <taxon>Magnoliopsida</taxon>
        <taxon>Ranunculales</taxon>
        <taxon>Ranunculaceae</taxon>
        <taxon>Coptidoideae</taxon>
        <taxon>Coptis</taxon>
    </lineage>
</organism>
<keyword evidence="2 5" id="KW-0547">Nucleotide-binding</keyword>
<name>A0A835LGH1_9MAGN</name>
<evidence type="ECO:0000256" key="2">
    <source>
        <dbReference type="ARBA" id="ARBA00022741"/>
    </source>
</evidence>
<dbReference type="PANTHER" id="PTHR43311">
    <property type="entry name" value="GLUTAMATE--TRNA LIGASE"/>
    <property type="match status" value="1"/>
</dbReference>
<dbReference type="PRINTS" id="PR00987">
    <property type="entry name" value="TRNASYNTHGLU"/>
</dbReference>
<evidence type="ECO:0000313" key="9">
    <source>
        <dbReference type="Proteomes" id="UP000631114"/>
    </source>
</evidence>
<dbReference type="SUPFAM" id="SSF52374">
    <property type="entry name" value="Nucleotidylyl transferase"/>
    <property type="match status" value="1"/>
</dbReference>
<dbReference type="GO" id="GO:0006424">
    <property type="term" value="P:glutamyl-tRNA aminoacylation"/>
    <property type="evidence" value="ECO:0007669"/>
    <property type="project" value="TreeGrafter"/>
</dbReference>
<protein>
    <recommendedName>
        <fullName evidence="7">Glutamyl/glutaminyl-tRNA synthetase class Ib catalytic domain-containing protein</fullName>
    </recommendedName>
</protein>
<dbReference type="InterPro" id="IPR014729">
    <property type="entry name" value="Rossmann-like_a/b/a_fold"/>
</dbReference>